<keyword evidence="1" id="KW-1133">Transmembrane helix</keyword>
<organism evidence="2">
    <name type="scientific">Candidatus Paraimprobicoccus trichonymphae</name>
    <dbReference type="NCBI Taxonomy" id="3033793"/>
    <lineage>
        <taxon>Bacteria</taxon>
        <taxon>Bacillati</taxon>
        <taxon>Bacillota</taxon>
        <taxon>Clostridia</taxon>
        <taxon>Candidatus Paraimprobicoccus</taxon>
    </lineage>
</organism>
<proteinExistence type="predicted"/>
<reference evidence="2" key="1">
    <citation type="journal article" date="2023" name="ISME J.">
        <title>Emergence of putative energy parasites within Clostridia revealed by genome analysis of a novel endosymbiotic clade.</title>
        <authorList>
            <person name="Takahashi K."/>
            <person name="Kuwahara H."/>
            <person name="Horikawa Y."/>
            <person name="Izawa K."/>
            <person name="Kato D."/>
            <person name="Inagaki T."/>
            <person name="Yuki M."/>
            <person name="Ohkuma M."/>
            <person name="Hongoh Y."/>
        </authorList>
    </citation>
    <scope>NUCLEOTIDE SEQUENCE</scope>
    <source>
        <strain evidence="2">RsTa-C01</strain>
    </source>
</reference>
<dbReference type="EMBL" id="AP027925">
    <property type="protein sequence ID" value="BED92570.1"/>
    <property type="molecule type" value="Genomic_DNA"/>
</dbReference>
<protein>
    <submittedName>
        <fullName evidence="2">Uncharacterized protein</fullName>
    </submittedName>
</protein>
<dbReference type="Proteomes" id="UP001335720">
    <property type="component" value="Chromosome"/>
</dbReference>
<dbReference type="KEGG" id="ptrh:RsTaC01_0344"/>
<gene>
    <name evidence="2" type="ORF">RsTaC01_0344</name>
</gene>
<accession>A0AA48IBR1</accession>
<evidence type="ECO:0000313" key="2">
    <source>
        <dbReference type="EMBL" id="BED92570.1"/>
    </source>
</evidence>
<keyword evidence="1" id="KW-0472">Membrane</keyword>
<keyword evidence="1" id="KW-0812">Transmembrane</keyword>
<name>A0AA48IBR1_9FIRM</name>
<sequence length="98" mass="11304">MSKMMCPKCGSNDVNITSEKVGSKTKKKRMGILFIIVRAFLVFITFGLWLLIGERSGSEKTTYKYQTIALCQKCANRWKVKKKFLIIKPSFSTYSMLY</sequence>
<dbReference type="AlphaFoldDB" id="A0AA48IBR1"/>
<feature type="transmembrane region" description="Helical" evidence="1">
    <location>
        <begin position="30"/>
        <end position="52"/>
    </location>
</feature>
<evidence type="ECO:0000256" key="1">
    <source>
        <dbReference type="SAM" id="Phobius"/>
    </source>
</evidence>